<protein>
    <submittedName>
        <fullName evidence="2">Uncharacterized protein</fullName>
    </submittedName>
</protein>
<feature type="transmembrane region" description="Helical" evidence="1">
    <location>
        <begin position="97"/>
        <end position="117"/>
    </location>
</feature>
<sequence>MFPDYLNKLHEINTWIWLISVIAPLVMYCLKIGSRSYYIASAVWVLSQFLNLRIEPYLNEIVSASRDNLVFWYGTWATLDVLCIFVIYYAHIRHKACIGFTSLSVMFAYSALGFLQVARFFELEIFGTHHLSTLYTLGINSGNLAISSLIALPLVGYLWEYKLKPRNQNV</sequence>
<reference evidence="2 3" key="1">
    <citation type="submission" date="2018-08" db="EMBL/GenBank/DDBJ databases">
        <title>Whole Genome Sequences of Two Pseudoalteromonas piscicida Strains, DE1-A and DE2-A, which Exhibit Strong Antibacterial Activity against Vibrio vulnificus.</title>
        <authorList>
            <person name="Richards G.P."/>
            <person name="Needleman D.S."/>
            <person name="Watson M.A."/>
            <person name="Polson S.W."/>
        </authorList>
    </citation>
    <scope>NUCLEOTIDE SEQUENCE [LARGE SCALE GENOMIC DNA]</scope>
    <source>
        <strain evidence="2 3">DE2-A</strain>
    </source>
</reference>
<keyword evidence="1" id="KW-0812">Transmembrane</keyword>
<name>A0AAD0W3I7_PSEO7</name>
<evidence type="ECO:0000313" key="3">
    <source>
        <dbReference type="Proteomes" id="UP000258102"/>
    </source>
</evidence>
<dbReference type="Proteomes" id="UP000258102">
    <property type="component" value="Chromosome 1"/>
</dbReference>
<accession>A0AAD0W3I7</accession>
<feature type="transmembrane region" description="Helical" evidence="1">
    <location>
        <begin position="137"/>
        <end position="159"/>
    </location>
</feature>
<evidence type="ECO:0000256" key="1">
    <source>
        <dbReference type="SAM" id="Phobius"/>
    </source>
</evidence>
<feature type="transmembrane region" description="Helical" evidence="1">
    <location>
        <begin position="70"/>
        <end position="90"/>
    </location>
</feature>
<keyword evidence="1" id="KW-0472">Membrane</keyword>
<feature type="transmembrane region" description="Helical" evidence="1">
    <location>
        <begin position="37"/>
        <end position="54"/>
    </location>
</feature>
<keyword evidence="1" id="KW-1133">Transmembrane helix</keyword>
<dbReference type="AlphaFoldDB" id="A0AAD0W3I7"/>
<evidence type="ECO:0000313" key="2">
    <source>
        <dbReference type="EMBL" id="AXR01596.1"/>
    </source>
</evidence>
<organism evidence="2 3">
    <name type="scientific">Pseudoalteromonas piscicida</name>
    <dbReference type="NCBI Taxonomy" id="43662"/>
    <lineage>
        <taxon>Bacteria</taxon>
        <taxon>Pseudomonadati</taxon>
        <taxon>Pseudomonadota</taxon>
        <taxon>Gammaproteobacteria</taxon>
        <taxon>Alteromonadales</taxon>
        <taxon>Pseudoalteromonadaceae</taxon>
        <taxon>Pseudoalteromonas</taxon>
    </lineage>
</organism>
<dbReference type="KEGG" id="ppis:B1L02_12175"/>
<feature type="transmembrane region" description="Helical" evidence="1">
    <location>
        <begin position="12"/>
        <end position="30"/>
    </location>
</feature>
<dbReference type="EMBL" id="CP031761">
    <property type="protein sequence ID" value="AXR01596.1"/>
    <property type="molecule type" value="Genomic_DNA"/>
</dbReference>
<proteinExistence type="predicted"/>
<gene>
    <name evidence="2" type="ORF">D0511_05555</name>
</gene>